<reference evidence="3" key="1">
    <citation type="submission" date="2025-08" db="UniProtKB">
        <authorList>
            <consortium name="RefSeq"/>
        </authorList>
    </citation>
    <scope>IDENTIFICATION</scope>
</reference>
<keyword evidence="2" id="KW-1185">Reference proteome</keyword>
<sequence>MLVLAILCSMLLSQVNANWKSSRSGPIRADMKFYVMNMTCNDARTRCEACKSGHEGGIYLDLFEYSEGPAKFHFEGTTATSNWKDSILQEDPLEPFRYCTQNKNTYWGRSGIVTHRFYLCVDNIFSDITVPTECFRPIALISTSSQHGDDRQIGDQTLYCAN</sequence>
<keyword evidence="1" id="KW-0732">Signal</keyword>
<dbReference type="GeneID" id="110984242"/>
<evidence type="ECO:0000313" key="3">
    <source>
        <dbReference type="RefSeq" id="XP_022099926.1"/>
    </source>
</evidence>
<organism evidence="2 3">
    <name type="scientific">Acanthaster planci</name>
    <name type="common">Crown-of-thorns starfish</name>
    <dbReference type="NCBI Taxonomy" id="133434"/>
    <lineage>
        <taxon>Eukaryota</taxon>
        <taxon>Metazoa</taxon>
        <taxon>Echinodermata</taxon>
        <taxon>Eleutherozoa</taxon>
        <taxon>Asterozoa</taxon>
        <taxon>Asteroidea</taxon>
        <taxon>Valvatacea</taxon>
        <taxon>Valvatida</taxon>
        <taxon>Acanthasteridae</taxon>
        <taxon>Acanthaster</taxon>
    </lineage>
</organism>
<gene>
    <name evidence="3" type="primary">LOC110984242</name>
</gene>
<feature type="chain" id="PRO_5034289710" evidence="1">
    <location>
        <begin position="18"/>
        <end position="162"/>
    </location>
</feature>
<name>A0A8B7Z9J4_ACAPL</name>
<dbReference type="Proteomes" id="UP000694845">
    <property type="component" value="Unplaced"/>
</dbReference>
<dbReference type="KEGG" id="aplc:110984242"/>
<dbReference type="AlphaFoldDB" id="A0A8B7Z9J4"/>
<evidence type="ECO:0000313" key="2">
    <source>
        <dbReference type="Proteomes" id="UP000694845"/>
    </source>
</evidence>
<feature type="signal peptide" evidence="1">
    <location>
        <begin position="1"/>
        <end position="17"/>
    </location>
</feature>
<evidence type="ECO:0000256" key="1">
    <source>
        <dbReference type="SAM" id="SignalP"/>
    </source>
</evidence>
<dbReference type="RefSeq" id="XP_022099926.1">
    <property type="nucleotide sequence ID" value="XM_022244234.1"/>
</dbReference>
<protein>
    <submittedName>
        <fullName evidence="3">Uncharacterized protein LOC110984242</fullName>
    </submittedName>
</protein>
<proteinExistence type="predicted"/>
<accession>A0A8B7Z9J4</accession>